<gene>
    <name evidence="2" type="ORF">IWW36_004554</name>
</gene>
<name>A0A9W8LYN9_9FUNG</name>
<dbReference type="Proteomes" id="UP001139887">
    <property type="component" value="Unassembled WGS sequence"/>
</dbReference>
<proteinExistence type="predicted"/>
<sequence>MTTIKPEDPLAADTTPVGTPEAKDASIAPSEPQEDGYKEEESTESLRELRERAMAQYSSIGEEKQRMQRLNFLLEKSAAYVSF</sequence>
<reference evidence="2" key="1">
    <citation type="submission" date="2022-07" db="EMBL/GenBank/DDBJ databases">
        <title>Phylogenomic reconstructions and comparative analyses of Kickxellomycotina fungi.</title>
        <authorList>
            <person name="Reynolds N.K."/>
            <person name="Stajich J.E."/>
            <person name="Barry K."/>
            <person name="Grigoriev I.V."/>
            <person name="Crous P."/>
            <person name="Smith M.E."/>
        </authorList>
    </citation>
    <scope>NUCLEOTIDE SEQUENCE</scope>
    <source>
        <strain evidence="2">NRRL 1566</strain>
    </source>
</reference>
<dbReference type="AlphaFoldDB" id="A0A9W8LYN9"/>
<feature type="region of interest" description="Disordered" evidence="1">
    <location>
        <begin position="1"/>
        <end position="49"/>
    </location>
</feature>
<protein>
    <submittedName>
        <fullName evidence="2">Uncharacterized protein</fullName>
    </submittedName>
</protein>
<accession>A0A9W8LYN9</accession>
<evidence type="ECO:0000313" key="2">
    <source>
        <dbReference type="EMBL" id="KAJ2845993.1"/>
    </source>
</evidence>
<dbReference type="EMBL" id="JANBUW010000651">
    <property type="protein sequence ID" value="KAJ2845993.1"/>
    <property type="molecule type" value="Genomic_DNA"/>
</dbReference>
<evidence type="ECO:0000256" key="1">
    <source>
        <dbReference type="SAM" id="MobiDB-lite"/>
    </source>
</evidence>
<organism evidence="2 3">
    <name type="scientific">Coemansia brasiliensis</name>
    <dbReference type="NCBI Taxonomy" id="2650707"/>
    <lineage>
        <taxon>Eukaryota</taxon>
        <taxon>Fungi</taxon>
        <taxon>Fungi incertae sedis</taxon>
        <taxon>Zoopagomycota</taxon>
        <taxon>Kickxellomycotina</taxon>
        <taxon>Kickxellomycetes</taxon>
        <taxon>Kickxellales</taxon>
        <taxon>Kickxellaceae</taxon>
        <taxon>Coemansia</taxon>
    </lineage>
</organism>
<comment type="caution">
    <text evidence="2">The sequence shown here is derived from an EMBL/GenBank/DDBJ whole genome shotgun (WGS) entry which is preliminary data.</text>
</comment>
<feature type="non-terminal residue" evidence="2">
    <location>
        <position position="83"/>
    </location>
</feature>
<evidence type="ECO:0000313" key="3">
    <source>
        <dbReference type="Proteomes" id="UP001139887"/>
    </source>
</evidence>
<keyword evidence="3" id="KW-1185">Reference proteome</keyword>
<dbReference type="OrthoDB" id="5597083at2759"/>
<feature type="compositionally biased region" description="Basic and acidic residues" evidence="1">
    <location>
        <begin position="35"/>
        <end position="49"/>
    </location>
</feature>